<evidence type="ECO:0000259" key="5">
    <source>
        <dbReference type="Pfam" id="PF13360"/>
    </source>
</evidence>
<feature type="chain" id="PRO_5027068212" description="Pyrrolo-quinoline quinone repeat domain-containing protein" evidence="4">
    <location>
        <begin position="23"/>
        <end position="684"/>
    </location>
</feature>
<dbReference type="InterPro" id="IPR036322">
    <property type="entry name" value="WD40_repeat_dom_sf"/>
</dbReference>
<feature type="signal peptide" evidence="4">
    <location>
        <begin position="1"/>
        <end position="22"/>
    </location>
</feature>
<evidence type="ECO:0000256" key="2">
    <source>
        <dbReference type="ARBA" id="ARBA00022737"/>
    </source>
</evidence>
<dbReference type="InterPro" id="IPR019775">
    <property type="entry name" value="WD40_repeat_CS"/>
</dbReference>
<gene>
    <name evidence="6" type="ORF">FTUN_1557</name>
</gene>
<keyword evidence="7" id="KW-1185">Reference proteome</keyword>
<evidence type="ECO:0000313" key="7">
    <source>
        <dbReference type="Proteomes" id="UP000503447"/>
    </source>
</evidence>
<evidence type="ECO:0000256" key="3">
    <source>
        <dbReference type="PROSITE-ProRule" id="PRU00221"/>
    </source>
</evidence>
<feature type="domain" description="Pyrrolo-quinoline quinone repeat" evidence="5">
    <location>
        <begin position="223"/>
        <end position="315"/>
    </location>
</feature>
<dbReference type="SUPFAM" id="SSF50998">
    <property type="entry name" value="Quinoprotein alcohol dehydrogenase-like"/>
    <property type="match status" value="1"/>
</dbReference>
<dbReference type="SUPFAM" id="SSF50978">
    <property type="entry name" value="WD40 repeat-like"/>
    <property type="match status" value="1"/>
</dbReference>
<feature type="repeat" description="WD" evidence="3">
    <location>
        <begin position="648"/>
        <end position="684"/>
    </location>
</feature>
<dbReference type="InterPro" id="IPR001680">
    <property type="entry name" value="WD40_rpt"/>
</dbReference>
<reference evidence="7" key="1">
    <citation type="submission" date="2020-05" db="EMBL/GenBank/DDBJ databases">
        <title>Frigoriglobus tundricola gen. nov., sp. nov., a psychrotolerant cellulolytic planctomycete of the family Gemmataceae with two divergent copies of 16S rRNA gene.</title>
        <authorList>
            <person name="Kulichevskaya I.S."/>
            <person name="Ivanova A.A."/>
            <person name="Naumoff D.G."/>
            <person name="Beletsky A.V."/>
            <person name="Rijpstra W.I.C."/>
            <person name="Sinninghe Damste J.S."/>
            <person name="Mardanov A.V."/>
            <person name="Ravin N.V."/>
            <person name="Dedysh S.N."/>
        </authorList>
    </citation>
    <scope>NUCLEOTIDE SEQUENCE [LARGE SCALE GENOMIC DNA]</scope>
    <source>
        <strain evidence="7">PL17</strain>
    </source>
</reference>
<dbReference type="PROSITE" id="PS00678">
    <property type="entry name" value="WD_REPEATS_1"/>
    <property type="match status" value="1"/>
</dbReference>
<dbReference type="PANTHER" id="PTHR19879">
    <property type="entry name" value="TRANSCRIPTION INITIATION FACTOR TFIID"/>
    <property type="match status" value="1"/>
</dbReference>
<dbReference type="InterPro" id="IPR002372">
    <property type="entry name" value="PQQ_rpt_dom"/>
</dbReference>
<protein>
    <recommendedName>
        <fullName evidence="5">Pyrrolo-quinoline quinone repeat domain-containing protein</fullName>
    </recommendedName>
</protein>
<dbReference type="Pfam" id="PF13360">
    <property type="entry name" value="PQQ_2"/>
    <property type="match status" value="1"/>
</dbReference>
<sequence length="684" mass="70464">MTARHWLPALGAAALIATAATADDPKGASGDPLPQGAKVRLGSTRMRVPTGWYSFALAADGRSLVTLSERGKVIAIDVTTGAVNGGPVPFVRPVRMELSADGTRGVTTGYGGPVVYDLATGTVKAKIDFVVPFGESSGLLSADGKVLALGGGKGANQKVRALVWDVEKNEKRAEVEVLQNQAANAVISGDGTVLATWGNHFKEFKPGAEPKPEEDHSRVAQFWDAASGAERGRYRVSGYAVSTVALAPDGKTAVVGSGDGGVYLVDTTNGALLRRLFGRSDQGNRVAFSKDGKRVAVGGADGTVQIYDPATGARVSRTGCPVGPLPYGGVRELKFTGAGTVTAWAVVNAAAVVWEVPSGRLLSPTGGHTGAVDSVAFTADGKTVLTAGNGAVLRWDPATGKQTGAVRLRAPGRAGDADALGARFGPGALTIRTGGSAPAVYETESGDQLFALRGPGDYNSESILCTDGRTLLVATRPGGPAPKAEPAAMRVPVWDTTTGIKLAELEPRFGTLVAAGTSPDRKTVVTLVGVRVGDTFKTDHFVTGWDLATGKNLGEVPVAPAPGQHVLVPAPDNTAALVATESGKLAVVDFVAGKVVREIDTERQVPTAVSPFSPDGKWFAVGSGSSGFGPKPAVRVYDWKSGKVVRTFRGHDTGIQSLAFSPDGKALASGSLDTTVLLWDISEK</sequence>
<dbReference type="InterPro" id="IPR011047">
    <property type="entry name" value="Quinoprotein_ADH-like_sf"/>
</dbReference>
<keyword evidence="2" id="KW-0677">Repeat</keyword>
<dbReference type="PROSITE" id="PS50082">
    <property type="entry name" value="WD_REPEATS_2"/>
    <property type="match status" value="2"/>
</dbReference>
<evidence type="ECO:0000256" key="4">
    <source>
        <dbReference type="SAM" id="SignalP"/>
    </source>
</evidence>
<dbReference type="Proteomes" id="UP000503447">
    <property type="component" value="Chromosome"/>
</dbReference>
<dbReference type="EMBL" id="CP053452">
    <property type="protein sequence ID" value="QJW94038.1"/>
    <property type="molecule type" value="Genomic_DNA"/>
</dbReference>
<dbReference type="Pfam" id="PF00400">
    <property type="entry name" value="WD40"/>
    <property type="match status" value="2"/>
</dbReference>
<dbReference type="RefSeq" id="WP_171470124.1">
    <property type="nucleotide sequence ID" value="NZ_CP053452.2"/>
</dbReference>
<feature type="repeat" description="WD" evidence="3">
    <location>
        <begin position="276"/>
        <end position="317"/>
    </location>
</feature>
<keyword evidence="1 3" id="KW-0853">WD repeat</keyword>
<dbReference type="PANTHER" id="PTHR19879:SF9">
    <property type="entry name" value="TRANSCRIPTION INITIATION FACTOR TFIID SUBUNIT 5"/>
    <property type="match status" value="1"/>
</dbReference>
<evidence type="ECO:0000256" key="1">
    <source>
        <dbReference type="ARBA" id="ARBA00022574"/>
    </source>
</evidence>
<organism evidence="6 7">
    <name type="scientific">Frigoriglobus tundricola</name>
    <dbReference type="NCBI Taxonomy" id="2774151"/>
    <lineage>
        <taxon>Bacteria</taxon>
        <taxon>Pseudomonadati</taxon>
        <taxon>Planctomycetota</taxon>
        <taxon>Planctomycetia</taxon>
        <taxon>Gemmatales</taxon>
        <taxon>Gemmataceae</taxon>
        <taxon>Frigoriglobus</taxon>
    </lineage>
</organism>
<dbReference type="PROSITE" id="PS50294">
    <property type="entry name" value="WD_REPEATS_REGION"/>
    <property type="match status" value="1"/>
</dbReference>
<dbReference type="KEGG" id="ftj:FTUN_1557"/>
<proteinExistence type="predicted"/>
<accession>A0A6M5YJ93</accession>
<name>A0A6M5YJ93_9BACT</name>
<evidence type="ECO:0000313" key="6">
    <source>
        <dbReference type="EMBL" id="QJW94038.1"/>
    </source>
</evidence>
<dbReference type="SMART" id="SM00320">
    <property type="entry name" value="WD40"/>
    <property type="match status" value="5"/>
</dbReference>
<keyword evidence="4" id="KW-0732">Signal</keyword>
<dbReference type="AlphaFoldDB" id="A0A6M5YJ93"/>
<dbReference type="InterPro" id="IPR015943">
    <property type="entry name" value="WD40/YVTN_repeat-like_dom_sf"/>
</dbReference>
<dbReference type="Gene3D" id="2.130.10.10">
    <property type="entry name" value="YVTN repeat-like/Quinoprotein amine dehydrogenase"/>
    <property type="match status" value="4"/>
</dbReference>